<keyword evidence="3" id="KW-1185">Reference proteome</keyword>
<organism evidence="2 3">
    <name type="scientific">Drosophila guanche</name>
    <name type="common">Fruit fly</name>
    <dbReference type="NCBI Taxonomy" id="7266"/>
    <lineage>
        <taxon>Eukaryota</taxon>
        <taxon>Metazoa</taxon>
        <taxon>Ecdysozoa</taxon>
        <taxon>Arthropoda</taxon>
        <taxon>Hexapoda</taxon>
        <taxon>Insecta</taxon>
        <taxon>Pterygota</taxon>
        <taxon>Neoptera</taxon>
        <taxon>Endopterygota</taxon>
        <taxon>Diptera</taxon>
        <taxon>Brachycera</taxon>
        <taxon>Muscomorpha</taxon>
        <taxon>Ephydroidea</taxon>
        <taxon>Drosophilidae</taxon>
        <taxon>Drosophila</taxon>
        <taxon>Sophophora</taxon>
    </lineage>
</organism>
<protein>
    <submittedName>
        <fullName evidence="2">Uncharacterized protein</fullName>
    </submittedName>
</protein>
<feature type="compositionally biased region" description="Low complexity" evidence="1">
    <location>
        <begin position="51"/>
        <end position="62"/>
    </location>
</feature>
<evidence type="ECO:0000256" key="1">
    <source>
        <dbReference type="SAM" id="MobiDB-lite"/>
    </source>
</evidence>
<reference evidence="3" key="1">
    <citation type="submission" date="2018-01" db="EMBL/GenBank/DDBJ databases">
        <authorList>
            <person name="Alioto T."/>
            <person name="Alioto T."/>
        </authorList>
    </citation>
    <scope>NUCLEOTIDE SEQUENCE [LARGE SCALE GENOMIC DNA]</scope>
</reference>
<accession>A0A3B0KS78</accession>
<dbReference type="OMA" id="SACVKPT"/>
<dbReference type="Proteomes" id="UP000268350">
    <property type="component" value="Unassembled WGS sequence"/>
</dbReference>
<dbReference type="EMBL" id="OUUW01000011">
    <property type="protein sequence ID" value="SPP86788.1"/>
    <property type="molecule type" value="Genomic_DNA"/>
</dbReference>
<feature type="compositionally biased region" description="Polar residues" evidence="1">
    <location>
        <begin position="36"/>
        <end position="50"/>
    </location>
</feature>
<sequence>MFSRSRSVGPVMCRCYTQIKGGSNPAGRSSGAGAPQPTTKVTGLSSNCVKPSSSPVGPGASASGGYKVPEYFSFNRFSFAEAEVEMAKFRCPQPSALTK</sequence>
<dbReference type="GO" id="GO:0005739">
    <property type="term" value="C:mitochondrion"/>
    <property type="evidence" value="ECO:0007669"/>
    <property type="project" value="InterPro"/>
</dbReference>
<dbReference type="GO" id="GO:0045271">
    <property type="term" value="C:respiratory chain complex I"/>
    <property type="evidence" value="ECO:0007669"/>
    <property type="project" value="InterPro"/>
</dbReference>
<evidence type="ECO:0000313" key="2">
    <source>
        <dbReference type="EMBL" id="SPP86788.1"/>
    </source>
</evidence>
<dbReference type="AlphaFoldDB" id="A0A3B0KS78"/>
<evidence type="ECO:0000313" key="3">
    <source>
        <dbReference type="Proteomes" id="UP000268350"/>
    </source>
</evidence>
<name>A0A3B0KS78_DROGU</name>
<dbReference type="Pfam" id="PF15880">
    <property type="entry name" value="NDUFV3"/>
    <property type="match status" value="1"/>
</dbReference>
<gene>
    <name evidence="2" type="ORF">DGUA_6G009065</name>
</gene>
<feature type="region of interest" description="Disordered" evidence="1">
    <location>
        <begin position="22"/>
        <end position="62"/>
    </location>
</feature>
<dbReference type="InterPro" id="IPR026193">
    <property type="entry name" value="NDUFV3"/>
</dbReference>
<proteinExistence type="predicted"/>
<dbReference type="STRING" id="7266.A0A3B0KS78"/>
<dbReference type="OrthoDB" id="6161911at2759"/>